<dbReference type="Gene3D" id="3.20.20.70">
    <property type="entry name" value="Aldolase class I"/>
    <property type="match status" value="1"/>
</dbReference>
<evidence type="ECO:0000256" key="3">
    <source>
        <dbReference type="ARBA" id="ARBA00009881"/>
    </source>
</evidence>
<keyword evidence="9 12" id="KW-0503">Monooxygenase</keyword>
<reference evidence="12 13" key="1">
    <citation type="submission" date="2021-01" db="EMBL/GenBank/DDBJ databases">
        <title>Genomic Encyclopedia of Type Strains, Phase IV (KMG-IV): sequencing the most valuable type-strain genomes for metagenomic binning, comparative biology and taxonomic classification.</title>
        <authorList>
            <person name="Goeker M."/>
        </authorList>
    </citation>
    <scope>NUCLEOTIDE SEQUENCE [LARGE SCALE GENOMIC DNA]</scope>
    <source>
        <strain evidence="12 13">DSM 28236</strain>
    </source>
</reference>
<evidence type="ECO:0000256" key="1">
    <source>
        <dbReference type="ARBA" id="ARBA00001917"/>
    </source>
</evidence>
<dbReference type="CDD" id="cd04730">
    <property type="entry name" value="NPD_like"/>
    <property type="match status" value="1"/>
</dbReference>
<comment type="catalytic activity">
    <reaction evidence="11">
        <text>3 propionate 3-nitronate + 3 O2 + H2O = 3 3-oxopropanoate + 2 nitrate + nitrite + H2O2 + 3 H(+)</text>
        <dbReference type="Rhea" id="RHEA:57332"/>
        <dbReference type="ChEBI" id="CHEBI:15377"/>
        <dbReference type="ChEBI" id="CHEBI:15378"/>
        <dbReference type="ChEBI" id="CHEBI:15379"/>
        <dbReference type="ChEBI" id="CHEBI:16240"/>
        <dbReference type="ChEBI" id="CHEBI:16301"/>
        <dbReference type="ChEBI" id="CHEBI:17632"/>
        <dbReference type="ChEBI" id="CHEBI:33190"/>
        <dbReference type="ChEBI" id="CHEBI:136067"/>
    </reaction>
</comment>
<comment type="similarity">
    <text evidence="3">Belongs to the nitronate monooxygenase family. NMO class I subfamily.</text>
</comment>
<keyword evidence="8 12" id="KW-0560">Oxidoreductase</keyword>
<accession>A0ABS2Q1T3</accession>
<keyword evidence="6" id="KW-0285">Flavoprotein</keyword>
<evidence type="ECO:0000256" key="8">
    <source>
        <dbReference type="ARBA" id="ARBA00023002"/>
    </source>
</evidence>
<dbReference type="EMBL" id="JAFBER010000018">
    <property type="protein sequence ID" value="MBM7646258.1"/>
    <property type="molecule type" value="Genomic_DNA"/>
</dbReference>
<keyword evidence="5" id="KW-0216">Detoxification</keyword>
<comment type="caution">
    <text evidence="12">The sequence shown here is derived from an EMBL/GenBank/DDBJ whole genome shotgun (WGS) entry which is preliminary data.</text>
</comment>
<dbReference type="Pfam" id="PF03060">
    <property type="entry name" value="NMO"/>
    <property type="match status" value="1"/>
</dbReference>
<evidence type="ECO:0000256" key="5">
    <source>
        <dbReference type="ARBA" id="ARBA00022575"/>
    </source>
</evidence>
<protein>
    <recommendedName>
        <fullName evidence="4">Probable nitronate monooxygenase</fullName>
    </recommendedName>
    <alternativeName>
        <fullName evidence="10">Propionate 3-nitronate monooxygenase</fullName>
    </alternativeName>
</protein>
<dbReference type="RefSeq" id="WP_205004151.1">
    <property type="nucleotide sequence ID" value="NZ_JAFBER010000018.1"/>
</dbReference>
<keyword evidence="13" id="KW-1185">Reference proteome</keyword>
<evidence type="ECO:0000256" key="10">
    <source>
        <dbReference type="ARBA" id="ARBA00031155"/>
    </source>
</evidence>
<dbReference type="PANTHER" id="PTHR42747:SF3">
    <property type="entry name" value="NITRONATE MONOOXYGENASE-RELATED"/>
    <property type="match status" value="1"/>
</dbReference>
<evidence type="ECO:0000256" key="9">
    <source>
        <dbReference type="ARBA" id="ARBA00023033"/>
    </source>
</evidence>
<sequence>MWHENELAEYLDIRYPIIQAGMAGGVTTAELVAAVSNAGALGCLGAGYMNPEDMRKSIRQIKQLTERPFGVNVFIPEVPKVSEEEINKANDWLRPFREELNISEPPEVKQPDAHLFEKQIEVIVEEQVPVCSFTFGIPPKKAVQQLKKEKITVIGTATTVREAIMNEENGLDMVVAQGSEAGGHRGTFNGGFEEAMIGTMALVPQAVDHVNIPVIAAGGIMDGRGVLAALILGAKAVQMGTAFVTSVESGANVRHKETILKSIEEQTVVTSAFSGKPARGIRNAFIETMAEHEKELPEYPVQNTLTKTIRSEAAKQNRPEWMSLWCGQGPRLSKQRSAGEIISDIAAQVDDMMTFKL</sequence>
<proteinExistence type="inferred from homology"/>
<evidence type="ECO:0000256" key="6">
    <source>
        <dbReference type="ARBA" id="ARBA00022630"/>
    </source>
</evidence>
<evidence type="ECO:0000256" key="4">
    <source>
        <dbReference type="ARBA" id="ARBA00013457"/>
    </source>
</evidence>
<comment type="function">
    <text evidence="2">Nitronate monooxygenase that uses molecular oxygen to catalyze the oxidative denitrification of alkyl nitronates. Acts on propionate 3-nitronate (P3N), the presumed physiological substrate. Probably functions in the detoxification of P3N, a metabolic poison produced by plants and fungi as a defense mechanism.</text>
</comment>
<evidence type="ECO:0000256" key="7">
    <source>
        <dbReference type="ARBA" id="ARBA00022643"/>
    </source>
</evidence>
<comment type="cofactor">
    <cofactor evidence="1">
        <name>FMN</name>
        <dbReference type="ChEBI" id="CHEBI:58210"/>
    </cofactor>
</comment>
<organism evidence="12 13">
    <name type="scientific">Scopulibacillus daqui</name>
    <dbReference type="NCBI Taxonomy" id="1469162"/>
    <lineage>
        <taxon>Bacteria</taxon>
        <taxon>Bacillati</taxon>
        <taxon>Bacillota</taxon>
        <taxon>Bacilli</taxon>
        <taxon>Bacillales</taxon>
        <taxon>Sporolactobacillaceae</taxon>
        <taxon>Scopulibacillus</taxon>
    </lineage>
</organism>
<dbReference type="PANTHER" id="PTHR42747">
    <property type="entry name" value="NITRONATE MONOOXYGENASE-RELATED"/>
    <property type="match status" value="1"/>
</dbReference>
<evidence type="ECO:0000256" key="11">
    <source>
        <dbReference type="ARBA" id="ARBA00049401"/>
    </source>
</evidence>
<keyword evidence="7" id="KW-0288">FMN</keyword>
<evidence type="ECO:0000256" key="2">
    <source>
        <dbReference type="ARBA" id="ARBA00003535"/>
    </source>
</evidence>
<dbReference type="SUPFAM" id="SSF51412">
    <property type="entry name" value="Inosine monophosphate dehydrogenase (IMPDH)"/>
    <property type="match status" value="1"/>
</dbReference>
<gene>
    <name evidence="12" type="ORF">JOD45_002486</name>
</gene>
<name>A0ABS2Q1T3_9BACL</name>
<evidence type="ECO:0000313" key="13">
    <source>
        <dbReference type="Proteomes" id="UP000808914"/>
    </source>
</evidence>
<dbReference type="GO" id="GO:0018580">
    <property type="term" value="F:nitronate monooxygenase activity"/>
    <property type="evidence" value="ECO:0007669"/>
    <property type="project" value="UniProtKB-EC"/>
</dbReference>
<dbReference type="Proteomes" id="UP000808914">
    <property type="component" value="Unassembled WGS sequence"/>
</dbReference>
<evidence type="ECO:0000313" key="12">
    <source>
        <dbReference type="EMBL" id="MBM7646258.1"/>
    </source>
</evidence>
<dbReference type="InterPro" id="IPR004136">
    <property type="entry name" value="NMO"/>
</dbReference>
<dbReference type="InterPro" id="IPR013785">
    <property type="entry name" value="Aldolase_TIM"/>
</dbReference>